<keyword evidence="7" id="KW-1185">Reference proteome</keyword>
<comment type="subcellular location">
    <subcellularLocation>
        <location evidence="1">Membrane</location>
        <topology evidence="1">Single-pass membrane protein</topology>
    </subcellularLocation>
</comment>
<dbReference type="SMART" id="SM00409">
    <property type="entry name" value="IG"/>
    <property type="match status" value="5"/>
</dbReference>
<gene>
    <name evidence="6" type="ORF">NDU88_010462</name>
</gene>
<name>A0AAV7Q220_PLEWA</name>
<comment type="caution">
    <text evidence="6">The sequence shown here is derived from an EMBL/GenBank/DDBJ whole genome shotgun (WGS) entry which is preliminary data.</text>
</comment>
<dbReference type="AlphaFoldDB" id="A0AAV7Q220"/>
<dbReference type="Gene3D" id="2.60.40.10">
    <property type="entry name" value="Immunoglobulins"/>
    <property type="match status" value="5"/>
</dbReference>
<feature type="domain" description="Ig-like" evidence="5">
    <location>
        <begin position="372"/>
        <end position="453"/>
    </location>
</feature>
<accession>A0AAV7Q220</accession>
<evidence type="ECO:0000256" key="2">
    <source>
        <dbReference type="ARBA" id="ARBA00023136"/>
    </source>
</evidence>
<evidence type="ECO:0000256" key="3">
    <source>
        <dbReference type="ARBA" id="ARBA00023157"/>
    </source>
</evidence>
<organism evidence="6 7">
    <name type="scientific">Pleurodeles waltl</name>
    <name type="common">Iberian ribbed newt</name>
    <dbReference type="NCBI Taxonomy" id="8319"/>
    <lineage>
        <taxon>Eukaryota</taxon>
        <taxon>Metazoa</taxon>
        <taxon>Chordata</taxon>
        <taxon>Craniata</taxon>
        <taxon>Vertebrata</taxon>
        <taxon>Euteleostomi</taxon>
        <taxon>Amphibia</taxon>
        <taxon>Batrachia</taxon>
        <taxon>Caudata</taxon>
        <taxon>Salamandroidea</taxon>
        <taxon>Salamandridae</taxon>
        <taxon>Pleurodelinae</taxon>
        <taxon>Pleurodeles</taxon>
    </lineage>
</organism>
<evidence type="ECO:0000256" key="4">
    <source>
        <dbReference type="SAM" id="Phobius"/>
    </source>
</evidence>
<evidence type="ECO:0000313" key="6">
    <source>
        <dbReference type="EMBL" id="KAJ1132133.1"/>
    </source>
</evidence>
<dbReference type="InterPro" id="IPR013162">
    <property type="entry name" value="CD80_C2-set"/>
</dbReference>
<evidence type="ECO:0000256" key="1">
    <source>
        <dbReference type="ARBA" id="ARBA00004167"/>
    </source>
</evidence>
<dbReference type="InterPro" id="IPR013783">
    <property type="entry name" value="Ig-like_fold"/>
</dbReference>
<dbReference type="EMBL" id="JANPWB010000011">
    <property type="protein sequence ID" value="KAJ1132133.1"/>
    <property type="molecule type" value="Genomic_DNA"/>
</dbReference>
<protein>
    <recommendedName>
        <fullName evidence="5">Ig-like domain-containing protein</fullName>
    </recommendedName>
</protein>
<keyword evidence="2 4" id="KW-0472">Membrane</keyword>
<dbReference type="InterPro" id="IPR036179">
    <property type="entry name" value="Ig-like_dom_sf"/>
</dbReference>
<feature type="domain" description="Ig-like" evidence="5">
    <location>
        <begin position="186"/>
        <end position="277"/>
    </location>
</feature>
<dbReference type="Pfam" id="PF08205">
    <property type="entry name" value="C2-set_2"/>
    <property type="match status" value="1"/>
</dbReference>
<dbReference type="InterPro" id="IPR003599">
    <property type="entry name" value="Ig_sub"/>
</dbReference>
<dbReference type="InterPro" id="IPR007110">
    <property type="entry name" value="Ig-like_dom"/>
</dbReference>
<dbReference type="Proteomes" id="UP001066276">
    <property type="component" value="Chromosome 7"/>
</dbReference>
<feature type="domain" description="Ig-like" evidence="5">
    <location>
        <begin position="284"/>
        <end position="367"/>
    </location>
</feature>
<proteinExistence type="predicted"/>
<evidence type="ECO:0000313" key="7">
    <source>
        <dbReference type="Proteomes" id="UP001066276"/>
    </source>
</evidence>
<feature type="transmembrane region" description="Helical" evidence="4">
    <location>
        <begin position="552"/>
        <end position="574"/>
    </location>
</feature>
<feature type="domain" description="Ig-like" evidence="5">
    <location>
        <begin position="458"/>
        <end position="541"/>
    </location>
</feature>
<dbReference type="SMART" id="SM00408">
    <property type="entry name" value="IGc2"/>
    <property type="match status" value="3"/>
</dbReference>
<reference evidence="6" key="1">
    <citation type="journal article" date="2022" name="bioRxiv">
        <title>Sequencing and chromosome-scale assembly of the giantPleurodeles waltlgenome.</title>
        <authorList>
            <person name="Brown T."/>
            <person name="Elewa A."/>
            <person name="Iarovenko S."/>
            <person name="Subramanian E."/>
            <person name="Araus A.J."/>
            <person name="Petzold A."/>
            <person name="Susuki M."/>
            <person name="Suzuki K.-i.T."/>
            <person name="Hayashi T."/>
            <person name="Toyoda A."/>
            <person name="Oliveira C."/>
            <person name="Osipova E."/>
            <person name="Leigh N.D."/>
            <person name="Simon A."/>
            <person name="Yun M.H."/>
        </authorList>
    </citation>
    <scope>NUCLEOTIDE SEQUENCE</scope>
    <source>
        <strain evidence="6">20211129_DDA</strain>
        <tissue evidence="6">Liver</tissue>
    </source>
</reference>
<keyword evidence="3" id="KW-1015">Disulfide bond</keyword>
<dbReference type="SUPFAM" id="SSF48726">
    <property type="entry name" value="Immunoglobulin"/>
    <property type="match status" value="5"/>
</dbReference>
<dbReference type="PANTHER" id="PTHR46484:SF1">
    <property type="entry name" value="SCHWANN CELL MYELIN PROTEIN-RELATED"/>
    <property type="match status" value="1"/>
</dbReference>
<sequence>MVDDRKGTISHPRRWNRSRQQGSEFEIYFTFLTFSQDVNYSWNAVLLSETVIEQYIMEKLFLIAILQVSISQVETDKLKLTVRALRSSCVVIPCTFSNPEPRTAPEELSIQWYHTKPTSLIYSGKPSDPVRADYRDRTRFVGDLKSGDCSLQISSVRGDDAKDYYPWIEPHSKDYELYKVTVSDRPEEISLNVPEIMTEGTPVKINCSVVHTCPSSPPSLSWDRSDSNIRSYHEDLGNGRWKVVSEMYYTPMAQDDGQSLQCTATYTENITPKRNITMAIRYSPKNTTAVVLGNATLQEGDTVTLRCSAVGNPDVSNYSWYTGDEAKLLLGHGQNITVKKILWNSGPYSCITTNAVGFGNFTSLKLNIEHAPKEVQVIVKPNPVEGAPLTIACRVSSSNPPVTRYTWYKDGLLMNVNSSALNWTKVTSENSGRYHCMAHNTLGNSSSSPANVSVHYPPKGTQIYVSETKVKEGERMALECKINSSNPVVDHYSWFKNGNQLQNQSRNILIIEKSLPDDSGTYQCEARNEAGNSSSTPITVNVQGSSLLFKNFATLGGTTAFLLLLLLALFIFFWRSQNKEKKQADQSHSIPKVTEEEIVYVTIDHSKESRTQKRKVPSDDFVTYAAVRRNPDPDGAYAEVRKPLKTPKKEEEEVIYATDLKFNCPTTNGSESCRVRDDFVEYAAVKR</sequence>
<dbReference type="InterPro" id="IPR003598">
    <property type="entry name" value="Ig_sub2"/>
</dbReference>
<keyword evidence="4" id="KW-0812">Transmembrane</keyword>
<dbReference type="Pfam" id="PF13895">
    <property type="entry name" value="Ig_2"/>
    <property type="match status" value="3"/>
</dbReference>
<dbReference type="PROSITE" id="PS50835">
    <property type="entry name" value="IG_LIKE"/>
    <property type="match status" value="4"/>
</dbReference>
<dbReference type="PANTHER" id="PTHR46484">
    <property type="entry name" value="SI:CH211-171H4.5-RELATED"/>
    <property type="match status" value="1"/>
</dbReference>
<evidence type="ECO:0000259" key="5">
    <source>
        <dbReference type="PROSITE" id="PS50835"/>
    </source>
</evidence>
<keyword evidence="4" id="KW-1133">Transmembrane helix</keyword>
<dbReference type="GO" id="GO:0016020">
    <property type="term" value="C:membrane"/>
    <property type="evidence" value="ECO:0007669"/>
    <property type="project" value="UniProtKB-SubCell"/>
</dbReference>